<evidence type="ECO:0000313" key="2">
    <source>
        <dbReference type="Proteomes" id="UP000044602"/>
    </source>
</evidence>
<proteinExistence type="predicted"/>
<dbReference type="EMBL" id="CVQH01022166">
    <property type="protein sequence ID" value="CRK32493.1"/>
    <property type="molecule type" value="Genomic_DNA"/>
</dbReference>
<feature type="non-terminal residue" evidence="1">
    <location>
        <position position="1"/>
    </location>
</feature>
<reference evidence="1 2" key="1">
    <citation type="submission" date="2015-05" db="EMBL/GenBank/DDBJ databases">
        <authorList>
            <person name="Wang D.B."/>
            <person name="Wang M."/>
        </authorList>
    </citation>
    <scope>NUCLEOTIDE SEQUENCE [LARGE SCALE GENOMIC DNA]</scope>
    <source>
        <strain evidence="1">VL1</strain>
    </source>
</reference>
<protein>
    <submittedName>
        <fullName evidence="1">Uncharacterized protein</fullName>
    </submittedName>
</protein>
<dbReference type="AlphaFoldDB" id="A0A0G4MDW4"/>
<organism evidence="1 2">
    <name type="scientific">Verticillium longisporum</name>
    <name type="common">Verticillium dahliae var. longisporum</name>
    <dbReference type="NCBI Taxonomy" id="100787"/>
    <lineage>
        <taxon>Eukaryota</taxon>
        <taxon>Fungi</taxon>
        <taxon>Dikarya</taxon>
        <taxon>Ascomycota</taxon>
        <taxon>Pezizomycotina</taxon>
        <taxon>Sordariomycetes</taxon>
        <taxon>Hypocreomycetidae</taxon>
        <taxon>Glomerellales</taxon>
        <taxon>Plectosphaerellaceae</taxon>
        <taxon>Verticillium</taxon>
    </lineage>
</organism>
<name>A0A0G4MDW4_VERLO</name>
<sequence>ALHLLAVGDAAPAGLGGGVRAQDAAPA</sequence>
<evidence type="ECO:0000313" key="1">
    <source>
        <dbReference type="EMBL" id="CRK32493.1"/>
    </source>
</evidence>
<dbReference type="Proteomes" id="UP000044602">
    <property type="component" value="Unassembled WGS sequence"/>
</dbReference>
<accession>A0A0G4MDW4</accession>
<keyword evidence="2" id="KW-1185">Reference proteome</keyword>
<gene>
    <name evidence="1" type="ORF">BN1708_019026</name>
</gene>